<keyword evidence="1" id="KW-0812">Transmembrane</keyword>
<evidence type="ECO:0000256" key="1">
    <source>
        <dbReference type="SAM" id="Phobius"/>
    </source>
</evidence>
<gene>
    <name evidence="2" type="ORF">BC777_1230</name>
</gene>
<feature type="transmembrane region" description="Helical" evidence="1">
    <location>
        <begin position="57"/>
        <end position="77"/>
    </location>
</feature>
<proteinExistence type="predicted"/>
<organism evidence="2 3">
    <name type="scientific">Yoonia maricola</name>
    <dbReference type="NCBI Taxonomy" id="420999"/>
    <lineage>
        <taxon>Bacteria</taxon>
        <taxon>Pseudomonadati</taxon>
        <taxon>Pseudomonadota</taxon>
        <taxon>Alphaproteobacteria</taxon>
        <taxon>Rhodobacterales</taxon>
        <taxon>Paracoccaceae</taxon>
        <taxon>Yoonia</taxon>
    </lineage>
</organism>
<keyword evidence="1" id="KW-0472">Membrane</keyword>
<name>A0A2M8WN75_9RHOB</name>
<keyword evidence="3" id="KW-1185">Reference proteome</keyword>
<dbReference type="EMBL" id="PGTY01000001">
    <property type="protein sequence ID" value="PJI92381.1"/>
    <property type="molecule type" value="Genomic_DNA"/>
</dbReference>
<dbReference type="OrthoDB" id="7871801at2"/>
<accession>A0A2M8WN75</accession>
<feature type="transmembrane region" description="Helical" evidence="1">
    <location>
        <begin position="21"/>
        <end position="42"/>
    </location>
</feature>
<reference evidence="2 3" key="1">
    <citation type="submission" date="2017-11" db="EMBL/GenBank/DDBJ databases">
        <title>Genomic Encyclopedia of Archaeal and Bacterial Type Strains, Phase II (KMG-II): From Individual Species to Whole Genera.</title>
        <authorList>
            <person name="Goeker M."/>
        </authorList>
    </citation>
    <scope>NUCLEOTIDE SEQUENCE [LARGE SCALE GENOMIC DNA]</scope>
    <source>
        <strain evidence="2 3">DSM 29128</strain>
    </source>
</reference>
<evidence type="ECO:0000313" key="2">
    <source>
        <dbReference type="EMBL" id="PJI92381.1"/>
    </source>
</evidence>
<sequence length="91" mass="10150">MSRKPKPPVFLQRDSYRQRRVRDAVKLLPFAGVVLLAIPLAWKSGTSEDQIGANGLLYIFGVWVLLIVLSALLSAFIRADPSLSSQDRPEE</sequence>
<comment type="caution">
    <text evidence="2">The sequence shown here is derived from an EMBL/GenBank/DDBJ whole genome shotgun (WGS) entry which is preliminary data.</text>
</comment>
<protein>
    <submittedName>
        <fullName evidence="2">Uncharacterized protein</fullName>
    </submittedName>
</protein>
<dbReference type="Proteomes" id="UP000228531">
    <property type="component" value="Unassembled WGS sequence"/>
</dbReference>
<keyword evidence="1" id="KW-1133">Transmembrane helix</keyword>
<dbReference type="AlphaFoldDB" id="A0A2M8WN75"/>
<dbReference type="RefSeq" id="WP_100367207.1">
    <property type="nucleotide sequence ID" value="NZ_PGTY01000001.1"/>
</dbReference>
<evidence type="ECO:0000313" key="3">
    <source>
        <dbReference type="Proteomes" id="UP000228531"/>
    </source>
</evidence>